<feature type="signal peptide" evidence="1">
    <location>
        <begin position="1"/>
        <end position="19"/>
    </location>
</feature>
<dbReference type="RefSeq" id="WP_377574326.1">
    <property type="nucleotide sequence ID" value="NZ_JBHTKA010000001.1"/>
</dbReference>
<gene>
    <name evidence="2" type="ORF">ACFQ21_02435</name>
</gene>
<accession>A0ABW3JX60</accession>
<sequence length="170" mass="20098">MIRYIFSALLMCLTVYTHAQTIQELEKRNGFKDIKLGTLADSVKGSKVKKEFKERDTYPAKLYSVEHPDYEKIGEVKVKEIELKSYKDLIYEIKVITDKDPRLMKALETLYGKAAYDMKNQLYFWKSDRIVLRFKSTDKNFLELEYSSPIVRNMMKDETEKKVDDIINDL</sequence>
<proteinExistence type="predicted"/>
<protein>
    <recommendedName>
        <fullName evidence="4">DUF4252 domain-containing protein</fullName>
    </recommendedName>
</protein>
<evidence type="ECO:0000256" key="1">
    <source>
        <dbReference type="SAM" id="SignalP"/>
    </source>
</evidence>
<dbReference type="EMBL" id="JBHTKA010000001">
    <property type="protein sequence ID" value="MFD0998139.1"/>
    <property type="molecule type" value="Genomic_DNA"/>
</dbReference>
<keyword evidence="3" id="KW-1185">Reference proteome</keyword>
<keyword evidence="1" id="KW-0732">Signal</keyword>
<organism evidence="2 3">
    <name type="scientific">Ohtaekwangia kribbensis</name>
    <dbReference type="NCBI Taxonomy" id="688913"/>
    <lineage>
        <taxon>Bacteria</taxon>
        <taxon>Pseudomonadati</taxon>
        <taxon>Bacteroidota</taxon>
        <taxon>Cytophagia</taxon>
        <taxon>Cytophagales</taxon>
        <taxon>Fulvivirgaceae</taxon>
        <taxon>Ohtaekwangia</taxon>
    </lineage>
</organism>
<dbReference type="Proteomes" id="UP001597112">
    <property type="component" value="Unassembled WGS sequence"/>
</dbReference>
<name>A0ABW3JX60_9BACT</name>
<evidence type="ECO:0008006" key="4">
    <source>
        <dbReference type="Google" id="ProtNLM"/>
    </source>
</evidence>
<evidence type="ECO:0000313" key="2">
    <source>
        <dbReference type="EMBL" id="MFD0998139.1"/>
    </source>
</evidence>
<comment type="caution">
    <text evidence="2">The sequence shown here is derived from an EMBL/GenBank/DDBJ whole genome shotgun (WGS) entry which is preliminary data.</text>
</comment>
<feature type="chain" id="PRO_5045772178" description="DUF4252 domain-containing protein" evidence="1">
    <location>
        <begin position="20"/>
        <end position="170"/>
    </location>
</feature>
<reference evidence="3" key="1">
    <citation type="journal article" date="2019" name="Int. J. Syst. Evol. Microbiol.">
        <title>The Global Catalogue of Microorganisms (GCM) 10K type strain sequencing project: providing services to taxonomists for standard genome sequencing and annotation.</title>
        <authorList>
            <consortium name="The Broad Institute Genomics Platform"/>
            <consortium name="The Broad Institute Genome Sequencing Center for Infectious Disease"/>
            <person name="Wu L."/>
            <person name="Ma J."/>
        </authorList>
    </citation>
    <scope>NUCLEOTIDE SEQUENCE [LARGE SCALE GENOMIC DNA]</scope>
    <source>
        <strain evidence="3">CCUG 58938</strain>
    </source>
</reference>
<evidence type="ECO:0000313" key="3">
    <source>
        <dbReference type="Proteomes" id="UP001597112"/>
    </source>
</evidence>